<evidence type="ECO:0000313" key="2">
    <source>
        <dbReference type="Proteomes" id="UP000240527"/>
    </source>
</evidence>
<proteinExistence type="predicted"/>
<keyword evidence="2" id="KW-1185">Reference proteome</keyword>
<name>A0ABN5IZ49_9CAUL</name>
<evidence type="ECO:0008006" key="3">
    <source>
        <dbReference type="Google" id="ProtNLM"/>
    </source>
</evidence>
<accession>A0ABN5IZ49</accession>
<protein>
    <recommendedName>
        <fullName evidence="3">FABP family protein</fullName>
    </recommendedName>
</protein>
<dbReference type="Proteomes" id="UP000240527">
    <property type="component" value="Chromosome"/>
</dbReference>
<dbReference type="EMBL" id="CP027850">
    <property type="protein sequence ID" value="AVQ04107.1"/>
    <property type="molecule type" value="Genomic_DNA"/>
</dbReference>
<organism evidence="1 2">
    <name type="scientific">Caulobacter segnis</name>
    <dbReference type="NCBI Taxonomy" id="88688"/>
    <lineage>
        <taxon>Bacteria</taxon>
        <taxon>Pseudomonadati</taxon>
        <taxon>Pseudomonadota</taxon>
        <taxon>Alphaproteobacteria</taxon>
        <taxon>Caulobacterales</taxon>
        <taxon>Caulobacteraceae</taxon>
        <taxon>Caulobacter</taxon>
    </lineage>
</organism>
<sequence length="59" mass="6507">MGASLDPFPPRRLPDSALSPFIGLWRGMSVRAARQPGAMASDFMLWRRDCGLFLTVAVL</sequence>
<evidence type="ECO:0000313" key="1">
    <source>
        <dbReference type="EMBL" id="AVQ04107.1"/>
    </source>
</evidence>
<reference evidence="1 2" key="1">
    <citation type="journal article" date="2015" name="Biotechnol. Bioeng.">
        <title>Genome sequence and phenotypic characterization of Caulobacter segnis.</title>
        <authorList>
            <person name="Patel S."/>
            <person name="Fletcher B."/>
            <person name="Scott D.C."/>
            <person name="Ely B."/>
        </authorList>
    </citation>
    <scope>NUCLEOTIDE SEQUENCE [LARGE SCALE GENOMIC DNA]</scope>
    <source>
        <strain evidence="1 2">TK0059</strain>
    </source>
</reference>
<gene>
    <name evidence="1" type="ORF">B7G68_21030</name>
</gene>